<dbReference type="Proteomes" id="UP000433883">
    <property type="component" value="Unassembled WGS sequence"/>
</dbReference>
<sequence>MRPTQLFATIASFSALTQAWPWPEPSNRNAILRRQDSSNTDSTTPSSAKASSQTGKSTSATETESSGTKTTGTQSASGSGITPSATDGGNSDSGNGTAAATTSYDGSEGLGSVVMVTPSALAGSQYYKVGDYITWGWNYTNVQATPTAVDLWAYCSAAKATYTLASNMTYDEKGKFTWDTAAYATQAPQLGTNSYTLSIADAAIGMSSSKGAGYLNPVAMYTFAMYTPQPYTNYSSWTCATCSSGAGNLTPKNTWSFLGGMASVTVLSFTWFATGRFGVL</sequence>
<feature type="region of interest" description="Disordered" evidence="1">
    <location>
        <begin position="20"/>
        <end position="100"/>
    </location>
</feature>
<dbReference type="AlphaFoldDB" id="A0A8H3U9U1"/>
<proteinExistence type="predicted"/>
<organism evidence="4 5">
    <name type="scientific">Venturia inaequalis</name>
    <name type="common">Apple scab fungus</name>
    <dbReference type="NCBI Taxonomy" id="5025"/>
    <lineage>
        <taxon>Eukaryota</taxon>
        <taxon>Fungi</taxon>
        <taxon>Dikarya</taxon>
        <taxon>Ascomycota</taxon>
        <taxon>Pezizomycotina</taxon>
        <taxon>Dothideomycetes</taxon>
        <taxon>Pleosporomycetidae</taxon>
        <taxon>Venturiales</taxon>
        <taxon>Venturiaceae</taxon>
        <taxon>Venturia</taxon>
    </lineage>
</organism>
<dbReference type="InterPro" id="IPR055561">
    <property type="entry name" value="DUF7137"/>
</dbReference>
<keyword evidence="2" id="KW-0732">Signal</keyword>
<feature type="domain" description="DUF7137" evidence="3">
    <location>
        <begin position="110"/>
        <end position="241"/>
    </location>
</feature>
<feature type="chain" id="PRO_5034585601" description="DUF7137 domain-containing protein" evidence="2">
    <location>
        <begin position="20"/>
        <end position="280"/>
    </location>
</feature>
<accession>A0A8H3U9U1</accession>
<evidence type="ECO:0000256" key="2">
    <source>
        <dbReference type="SAM" id="SignalP"/>
    </source>
</evidence>
<feature type="compositionally biased region" description="Low complexity" evidence="1">
    <location>
        <begin position="37"/>
        <end position="47"/>
    </location>
</feature>
<feature type="compositionally biased region" description="Polar residues" evidence="1">
    <location>
        <begin position="81"/>
        <end position="100"/>
    </location>
</feature>
<evidence type="ECO:0000313" key="5">
    <source>
        <dbReference type="Proteomes" id="UP000433883"/>
    </source>
</evidence>
<dbReference type="PANTHER" id="PTHR42028:SF1">
    <property type="entry name" value="YALI0E30657P"/>
    <property type="match status" value="1"/>
</dbReference>
<protein>
    <recommendedName>
        <fullName evidence="3">DUF7137 domain-containing protein</fullName>
    </recommendedName>
</protein>
<gene>
    <name evidence="4" type="ORF">BLS_007438</name>
</gene>
<feature type="compositionally biased region" description="Low complexity" evidence="1">
    <location>
        <begin position="54"/>
        <end position="80"/>
    </location>
</feature>
<dbReference type="Pfam" id="PF23585">
    <property type="entry name" value="DUF7137"/>
    <property type="match status" value="1"/>
</dbReference>
<evidence type="ECO:0000313" key="4">
    <source>
        <dbReference type="EMBL" id="KAE9965715.1"/>
    </source>
</evidence>
<feature type="signal peptide" evidence="2">
    <location>
        <begin position="1"/>
        <end position="19"/>
    </location>
</feature>
<name>A0A8H3U9U1_VENIN</name>
<dbReference type="EMBL" id="WNWQ01000584">
    <property type="protein sequence ID" value="KAE9965715.1"/>
    <property type="molecule type" value="Genomic_DNA"/>
</dbReference>
<comment type="caution">
    <text evidence="4">The sequence shown here is derived from an EMBL/GenBank/DDBJ whole genome shotgun (WGS) entry which is preliminary data.</text>
</comment>
<evidence type="ECO:0000256" key="1">
    <source>
        <dbReference type="SAM" id="MobiDB-lite"/>
    </source>
</evidence>
<reference evidence="4 5" key="1">
    <citation type="submission" date="2019-11" db="EMBL/GenBank/DDBJ databases">
        <title>Venturia inaequalis Genome Resource.</title>
        <authorList>
            <person name="Lichtner F.J."/>
        </authorList>
    </citation>
    <scope>NUCLEOTIDE SEQUENCE [LARGE SCALE GENOMIC DNA]</scope>
    <source>
        <strain evidence="4">Bline_iso_100314</strain>
    </source>
</reference>
<evidence type="ECO:0000259" key="3">
    <source>
        <dbReference type="Pfam" id="PF23585"/>
    </source>
</evidence>
<dbReference type="PANTHER" id="PTHR42028">
    <property type="entry name" value="CHROMOSOME 1, WHOLE GENOME SHOTGUN SEQUENCE"/>
    <property type="match status" value="1"/>
</dbReference>